<evidence type="ECO:0000256" key="1">
    <source>
        <dbReference type="SAM" id="Phobius"/>
    </source>
</evidence>
<organism evidence="3">
    <name type="scientific">Naegleria gruberi</name>
    <name type="common">Amoeba</name>
    <dbReference type="NCBI Taxonomy" id="5762"/>
    <lineage>
        <taxon>Eukaryota</taxon>
        <taxon>Discoba</taxon>
        <taxon>Heterolobosea</taxon>
        <taxon>Tetramitia</taxon>
        <taxon>Eutetramitia</taxon>
        <taxon>Vahlkampfiidae</taxon>
        <taxon>Naegleria</taxon>
    </lineage>
</organism>
<name>D2VK75_NAEGR</name>
<keyword evidence="3" id="KW-1185">Reference proteome</keyword>
<dbReference type="VEuPathDB" id="AmoebaDB:NAEGRDRAFT_69294"/>
<accession>D2VK75</accession>
<evidence type="ECO:0000313" key="3">
    <source>
        <dbReference type="Proteomes" id="UP000006671"/>
    </source>
</evidence>
<dbReference type="Proteomes" id="UP000006671">
    <property type="component" value="Unassembled WGS sequence"/>
</dbReference>
<dbReference type="GeneID" id="8862890"/>
<dbReference type="EMBL" id="GG738877">
    <property type="protein sequence ID" value="EFC42899.1"/>
    <property type="molecule type" value="Genomic_DNA"/>
</dbReference>
<reference evidence="2 3" key="1">
    <citation type="journal article" date="2010" name="Cell">
        <title>The genome of Naegleria gruberi illuminates early eukaryotic versatility.</title>
        <authorList>
            <person name="Fritz-Laylin L.K."/>
            <person name="Prochnik S.E."/>
            <person name="Ginger M.L."/>
            <person name="Dacks J.B."/>
            <person name="Carpenter M.L."/>
            <person name="Field M.C."/>
            <person name="Kuo A."/>
            <person name="Paredez A."/>
            <person name="Chapman J."/>
            <person name="Pham J."/>
            <person name="Shu S."/>
            <person name="Neupane R."/>
            <person name="Cipriano M."/>
            <person name="Mancuso J."/>
            <person name="Tu H."/>
            <person name="Salamov A."/>
            <person name="Lindquist E."/>
            <person name="Shapiro H."/>
            <person name="Lucas S."/>
            <person name="Grigoriev I.V."/>
            <person name="Cande W.Z."/>
            <person name="Fulton C."/>
            <person name="Rokhsar D.S."/>
            <person name="Dawson S.C."/>
        </authorList>
    </citation>
    <scope>NUCLEOTIDE SEQUENCE [LARGE SCALE GENOMIC DNA]</scope>
    <source>
        <strain evidence="2 3">NEG-M</strain>
    </source>
</reference>
<gene>
    <name evidence="2" type="ORF">NAEGRDRAFT_69294</name>
</gene>
<dbReference type="RefSeq" id="XP_002675643.1">
    <property type="nucleotide sequence ID" value="XM_002675597.1"/>
</dbReference>
<sequence>MAFTPSSSLKGKSGGCFSILLFLQFVIYSISLIVAGQEATSCTFKDTYMEKSYPLSREMPVRYDFNSLKFSLLFSLPDNSMLKGNISLNQISLKSKCTLPILPKPFREIAFYSLNLTQIDLNQNSLSLEIGVESHVPTFFNLDPYSYWIALYNAQDNSCKYPGTFSQKGTRFTTTIDLYDSFIFGVFVFKDVQNVKFDRSVSIHYPRSISFMCTNNIKSVLYTFPKAAYVAPTLSPFISVGRYYVSYSDIPEGYYILARFQVSLFNQPLNLTEATIDIGFNRAKYDFDISNNLIEMSFESLTCMFLIEGKIHQLESRFNDETTSLTCLFNQEYNVDHDMFIAVKSAYIPTISSSMIPALLEGNTAERINLSKGGSKAFKILIPRGYRLLIQVNFPDTTLLTDGLPIYLATDTIPSNQHYSKVFVSSGYYNNDELRSIWCYILVENPQYDTCIITLTPSLEFADAMPFVNSNTLTILFAVLSGVLCSTLIPLLCALFIIIRRNERMKLQMHIEENLSGYGCSRP</sequence>
<keyword evidence="1" id="KW-0472">Membrane</keyword>
<evidence type="ECO:0000313" key="2">
    <source>
        <dbReference type="EMBL" id="EFC42899.1"/>
    </source>
</evidence>
<feature type="transmembrane region" description="Helical" evidence="1">
    <location>
        <begin position="475"/>
        <end position="499"/>
    </location>
</feature>
<keyword evidence="1" id="KW-1133">Transmembrane helix</keyword>
<dbReference type="InParanoid" id="D2VK75"/>
<keyword evidence="1" id="KW-0812">Transmembrane</keyword>
<dbReference type="KEGG" id="ngr:NAEGRDRAFT_69294"/>
<proteinExistence type="predicted"/>
<dbReference type="AlphaFoldDB" id="D2VK75"/>
<protein>
    <submittedName>
        <fullName evidence="2">Predicted protein</fullName>
    </submittedName>
</protein>